<keyword evidence="5" id="KW-0472">Membrane</keyword>
<feature type="domain" description="Ig-like" evidence="7">
    <location>
        <begin position="227"/>
        <end position="308"/>
    </location>
</feature>
<dbReference type="RefSeq" id="XP_022329680.1">
    <property type="nucleotide sequence ID" value="XM_022473972.1"/>
</dbReference>
<evidence type="ECO:0000259" key="7">
    <source>
        <dbReference type="PROSITE" id="PS50835"/>
    </source>
</evidence>
<dbReference type="PANTHER" id="PTHR12231:SF253">
    <property type="entry name" value="DPR-INTERACTING PROTEIN ETA, ISOFORM B-RELATED"/>
    <property type="match status" value="1"/>
</dbReference>
<keyword evidence="2" id="KW-0677">Repeat</keyword>
<dbReference type="InterPro" id="IPR007110">
    <property type="entry name" value="Ig-like_dom"/>
</dbReference>
<keyword evidence="5" id="KW-1133">Transmembrane helix</keyword>
<proteinExistence type="predicted"/>
<keyword evidence="5" id="KW-0812">Transmembrane</keyword>
<evidence type="ECO:0000256" key="2">
    <source>
        <dbReference type="ARBA" id="ARBA00022737"/>
    </source>
</evidence>
<dbReference type="Pfam" id="PF07679">
    <property type="entry name" value="I-set"/>
    <property type="match status" value="2"/>
</dbReference>
<name>A0A8B8DPG9_CRAVI</name>
<keyword evidence="1 6" id="KW-0732">Signal</keyword>
<dbReference type="CDD" id="cd00096">
    <property type="entry name" value="Ig"/>
    <property type="match status" value="1"/>
</dbReference>
<dbReference type="GeneID" id="111128385"/>
<dbReference type="FunFam" id="2.60.40.10:FF:000107">
    <property type="entry name" value="Myosin, light chain kinase a"/>
    <property type="match status" value="1"/>
</dbReference>
<evidence type="ECO:0000256" key="1">
    <source>
        <dbReference type="ARBA" id="ARBA00022729"/>
    </source>
</evidence>
<dbReference type="InterPro" id="IPR051170">
    <property type="entry name" value="Neural/epithelial_adhesion"/>
</dbReference>
<dbReference type="OrthoDB" id="10012075at2759"/>
<evidence type="ECO:0000256" key="5">
    <source>
        <dbReference type="SAM" id="Phobius"/>
    </source>
</evidence>
<keyword evidence="3" id="KW-1015">Disulfide bond</keyword>
<dbReference type="Proteomes" id="UP000694844">
    <property type="component" value="Chromosome 4"/>
</dbReference>
<protein>
    <submittedName>
        <fullName evidence="9">Lachesin-like isoform X1</fullName>
    </submittedName>
</protein>
<dbReference type="InterPro" id="IPR036179">
    <property type="entry name" value="Ig-like_dom_sf"/>
</dbReference>
<dbReference type="Pfam" id="PF13927">
    <property type="entry name" value="Ig_3"/>
    <property type="match status" value="1"/>
</dbReference>
<sequence length="409" mass="46177">MIGLLGLDFFGLVLGVVTHLPSVKVETLEPSFDAPITNVTAVAGDTVTLPCSIKDLKDYKVMWLDHRSKTLTLETRRIIADERITIERPHISDWNLFIHGVELADAGKYMCQINTDPVKIKYVVLSVHEPPVIIPDLSSPHRVTAKEGDTIQLVCNVTGVPAPTVTWYKKSSFSRHHSSMEVIGYDGMVLQIRNISRYCDDVYQCVATNGVEPSASREMTVTVHFPPEIRLTNSKIKQRIGKETILDCEVTSNPQLYSAWTKDGRPIQNDDKFKIDLYDDYKNTLTLSLKISDIQESDFGAYRCEAQNELGRDYQDTYLYELKPQTPAPTVQRSTQRPTTAKHVYIFTWTPGPYTPYTPRQDYQSKDQLRTLPLAPIQKWTGANGQSKIFSLNVAYLMGILTAVCVLIK</sequence>
<dbReference type="AlphaFoldDB" id="A0A8B8DPG9"/>
<keyword evidence="8" id="KW-1185">Reference proteome</keyword>
<evidence type="ECO:0000256" key="6">
    <source>
        <dbReference type="SAM" id="SignalP"/>
    </source>
</evidence>
<feature type="transmembrane region" description="Helical" evidence="5">
    <location>
        <begin position="389"/>
        <end position="408"/>
    </location>
</feature>
<dbReference type="Gene3D" id="2.60.40.10">
    <property type="entry name" value="Immunoglobulins"/>
    <property type="match status" value="3"/>
</dbReference>
<accession>A0A8B8DPG9</accession>
<dbReference type="SMART" id="SM00409">
    <property type="entry name" value="IG"/>
    <property type="match status" value="3"/>
</dbReference>
<evidence type="ECO:0000256" key="3">
    <source>
        <dbReference type="ARBA" id="ARBA00023157"/>
    </source>
</evidence>
<dbReference type="KEGG" id="cvn:111128385"/>
<dbReference type="SUPFAM" id="SSF48726">
    <property type="entry name" value="Immunoglobulin"/>
    <property type="match status" value="3"/>
</dbReference>
<feature type="domain" description="Ig-like" evidence="7">
    <location>
        <begin position="130"/>
        <end position="222"/>
    </location>
</feature>
<evidence type="ECO:0000256" key="4">
    <source>
        <dbReference type="ARBA" id="ARBA00023319"/>
    </source>
</evidence>
<dbReference type="InterPro" id="IPR003598">
    <property type="entry name" value="Ig_sub2"/>
</dbReference>
<dbReference type="InterPro" id="IPR003599">
    <property type="entry name" value="Ig_sub"/>
</dbReference>
<feature type="signal peptide" evidence="6">
    <location>
        <begin position="1"/>
        <end position="15"/>
    </location>
</feature>
<dbReference type="PANTHER" id="PTHR12231">
    <property type="entry name" value="CTX-RELATED TYPE I TRANSMEMBRANE PROTEIN"/>
    <property type="match status" value="1"/>
</dbReference>
<organism evidence="8 9">
    <name type="scientific">Crassostrea virginica</name>
    <name type="common">Eastern oyster</name>
    <dbReference type="NCBI Taxonomy" id="6565"/>
    <lineage>
        <taxon>Eukaryota</taxon>
        <taxon>Metazoa</taxon>
        <taxon>Spiralia</taxon>
        <taxon>Lophotrochozoa</taxon>
        <taxon>Mollusca</taxon>
        <taxon>Bivalvia</taxon>
        <taxon>Autobranchia</taxon>
        <taxon>Pteriomorphia</taxon>
        <taxon>Ostreida</taxon>
        <taxon>Ostreoidea</taxon>
        <taxon>Ostreidae</taxon>
        <taxon>Crassostrea</taxon>
    </lineage>
</organism>
<gene>
    <name evidence="9" type="primary">LOC111128385</name>
</gene>
<dbReference type="InterPro" id="IPR013098">
    <property type="entry name" value="Ig_I-set"/>
</dbReference>
<dbReference type="SMART" id="SM00408">
    <property type="entry name" value="IGc2"/>
    <property type="match status" value="3"/>
</dbReference>
<feature type="domain" description="Ig-like" evidence="7">
    <location>
        <begin position="21"/>
        <end position="121"/>
    </location>
</feature>
<reference evidence="9" key="1">
    <citation type="submission" date="2025-08" db="UniProtKB">
        <authorList>
            <consortium name="RefSeq"/>
        </authorList>
    </citation>
    <scope>IDENTIFICATION</scope>
    <source>
        <tissue evidence="9">Whole sample</tissue>
    </source>
</reference>
<evidence type="ECO:0000313" key="8">
    <source>
        <dbReference type="Proteomes" id="UP000694844"/>
    </source>
</evidence>
<keyword evidence="4" id="KW-0393">Immunoglobulin domain</keyword>
<feature type="chain" id="PRO_5034546798" evidence="6">
    <location>
        <begin position="16"/>
        <end position="409"/>
    </location>
</feature>
<dbReference type="GO" id="GO:0043005">
    <property type="term" value="C:neuron projection"/>
    <property type="evidence" value="ECO:0007669"/>
    <property type="project" value="TreeGrafter"/>
</dbReference>
<evidence type="ECO:0000313" key="9">
    <source>
        <dbReference type="RefSeq" id="XP_022329680.1"/>
    </source>
</evidence>
<dbReference type="PROSITE" id="PS50835">
    <property type="entry name" value="IG_LIKE"/>
    <property type="match status" value="3"/>
</dbReference>
<dbReference type="InterPro" id="IPR013783">
    <property type="entry name" value="Ig-like_fold"/>
</dbReference>